<evidence type="ECO:0000256" key="2">
    <source>
        <dbReference type="SAM" id="SignalP"/>
    </source>
</evidence>
<comment type="caution">
    <text evidence="3">The sequence shown here is derived from an EMBL/GenBank/DDBJ whole genome shotgun (WGS) entry which is preliminary data.</text>
</comment>
<feature type="chain" id="PRO_5005818175" description="DUF4142 domain-containing protein" evidence="2">
    <location>
        <begin position="24"/>
        <end position="219"/>
    </location>
</feature>
<gene>
    <name evidence="3" type="ORF">AM493_14885</name>
</gene>
<feature type="region of interest" description="Disordered" evidence="1">
    <location>
        <begin position="191"/>
        <end position="219"/>
    </location>
</feature>
<feature type="compositionally biased region" description="Polar residues" evidence="1">
    <location>
        <begin position="208"/>
        <end position="219"/>
    </location>
</feature>
<organism evidence="3 4">
    <name type="scientific">Flavobacterium akiainvivens</name>
    <dbReference type="NCBI Taxonomy" id="1202724"/>
    <lineage>
        <taxon>Bacteria</taxon>
        <taxon>Pseudomonadati</taxon>
        <taxon>Bacteroidota</taxon>
        <taxon>Flavobacteriia</taxon>
        <taxon>Flavobacteriales</taxon>
        <taxon>Flavobacteriaceae</taxon>
        <taxon>Flavobacterium</taxon>
    </lineage>
</organism>
<evidence type="ECO:0008006" key="5">
    <source>
        <dbReference type="Google" id="ProtNLM"/>
    </source>
</evidence>
<evidence type="ECO:0000313" key="3">
    <source>
        <dbReference type="EMBL" id="KOS07183.1"/>
    </source>
</evidence>
<name>A0A0M8MAS0_9FLAO</name>
<dbReference type="EMBL" id="LIYD01000005">
    <property type="protein sequence ID" value="KOS07183.1"/>
    <property type="molecule type" value="Genomic_DNA"/>
</dbReference>
<keyword evidence="4" id="KW-1185">Reference proteome</keyword>
<dbReference type="STRING" id="1202724.AM493_14885"/>
<dbReference type="PATRIC" id="fig|1202724.3.peg.3093"/>
<accession>A0A0M8MAS0</accession>
<dbReference type="Proteomes" id="UP000037755">
    <property type="component" value="Unassembled WGS sequence"/>
</dbReference>
<dbReference type="PROSITE" id="PS51257">
    <property type="entry name" value="PROKAR_LIPOPROTEIN"/>
    <property type="match status" value="1"/>
</dbReference>
<protein>
    <recommendedName>
        <fullName evidence="5">DUF4142 domain-containing protein</fullName>
    </recommendedName>
</protein>
<reference evidence="3 4" key="1">
    <citation type="submission" date="2015-08" db="EMBL/GenBank/DDBJ databases">
        <title>Whole genome sequence of Flavobacterium akiainvivens IK-1T, from decaying Wikstroemia oahuensis, an endemic Hawaiian shrub.</title>
        <authorList>
            <person name="Wan X."/>
            <person name="Hou S."/>
            <person name="Saito J."/>
            <person name="Donachie S."/>
        </authorList>
    </citation>
    <scope>NUCLEOTIDE SEQUENCE [LARGE SCALE GENOMIC DNA]</scope>
    <source>
        <strain evidence="3 4">IK-1</strain>
    </source>
</reference>
<sequence>MKHLRHILLFGMLSVLFSCQDDAAQHAAEIKEITKKNNNAFKDISAKWAFNIPQPTPAAAGQMANWQEWKLYTKELAQKPAAGLDAYRKKAKAMVTRTEGLLNNIPPLYDNPAVRTRISVLITKVRLISTFIDADNNIPADRIIALITDINRESALLLLQFDELVRRSQIRTEQGEEEMIRALDTVRMANPDVMAQPATGTPPRRQPAQPSYQTGRQTP</sequence>
<evidence type="ECO:0000313" key="4">
    <source>
        <dbReference type="Proteomes" id="UP000037755"/>
    </source>
</evidence>
<proteinExistence type="predicted"/>
<evidence type="ECO:0000256" key="1">
    <source>
        <dbReference type="SAM" id="MobiDB-lite"/>
    </source>
</evidence>
<dbReference type="AlphaFoldDB" id="A0A0M8MAS0"/>
<feature type="signal peptide" evidence="2">
    <location>
        <begin position="1"/>
        <end position="23"/>
    </location>
</feature>
<keyword evidence="2" id="KW-0732">Signal</keyword>